<evidence type="ECO:0000313" key="1">
    <source>
        <dbReference type="EMBL" id="SDF64909.1"/>
    </source>
</evidence>
<dbReference type="STRING" id="670482.SAMN04488542_11479"/>
<sequence length="360" mass="41584">MTTGWNKTLVLAERLRRQGFTEPLADYQDEVAYISLFRKLQPVAPVHFTRPGDPPKLVHRTEYDDMEMSSSLRVRQSLVKGRFQGGRVAYVLEDDLKLYATAFCKRPKVFKQIHEDVMIAVKESGGLTKEQLKEDLPYPPGEVGKALQDLQTAFLLYEQQTDNDWDTGWLIFAEEWFEISDDPENYEAAVMKVLLQFIESMVFASEVSIKSWSGWTAKTIRHVVSKLVECGELISVDIEELGKGLMRSHDIQLAEKQELDSRIPRSIWMLDKSDYLVRAELDDLQARYKGLEVLQYLLVDGVFRGVVLGHWRIGPYDIDDILMELDETETAERKEEVLHAVRKIYDPSYHAILRYNGQKC</sequence>
<dbReference type="Pfam" id="PF06224">
    <property type="entry name" value="AlkZ-like"/>
    <property type="match status" value="1"/>
</dbReference>
<organism evidence="1 2">
    <name type="scientific">Fontibacillus panacisegetis</name>
    <dbReference type="NCBI Taxonomy" id="670482"/>
    <lineage>
        <taxon>Bacteria</taxon>
        <taxon>Bacillati</taxon>
        <taxon>Bacillota</taxon>
        <taxon>Bacilli</taxon>
        <taxon>Bacillales</taxon>
        <taxon>Paenibacillaceae</taxon>
        <taxon>Fontibacillus</taxon>
    </lineage>
</organism>
<dbReference type="EMBL" id="FNBG01000014">
    <property type="protein sequence ID" value="SDF64909.1"/>
    <property type="molecule type" value="Genomic_DNA"/>
</dbReference>
<dbReference type="OrthoDB" id="2085987at2"/>
<protein>
    <submittedName>
        <fullName evidence="1">Winged helix DNA-binding domain-containing protein</fullName>
    </submittedName>
</protein>
<dbReference type="AlphaFoldDB" id="A0A1G7MUW0"/>
<reference evidence="1 2" key="1">
    <citation type="submission" date="2016-10" db="EMBL/GenBank/DDBJ databases">
        <authorList>
            <person name="de Groot N.N."/>
        </authorList>
    </citation>
    <scope>NUCLEOTIDE SEQUENCE [LARGE SCALE GENOMIC DNA]</scope>
    <source>
        <strain evidence="1 2">DSM 28129</strain>
    </source>
</reference>
<dbReference type="Proteomes" id="UP000198972">
    <property type="component" value="Unassembled WGS sequence"/>
</dbReference>
<dbReference type="InterPro" id="IPR009351">
    <property type="entry name" value="AlkZ-like"/>
</dbReference>
<dbReference type="RefSeq" id="WP_091231009.1">
    <property type="nucleotide sequence ID" value="NZ_FNBG01000014.1"/>
</dbReference>
<dbReference type="GO" id="GO:0003677">
    <property type="term" value="F:DNA binding"/>
    <property type="evidence" value="ECO:0007669"/>
    <property type="project" value="UniProtKB-KW"/>
</dbReference>
<accession>A0A1G7MUW0</accession>
<keyword evidence="1" id="KW-0238">DNA-binding</keyword>
<gene>
    <name evidence="1" type="ORF">SAMN04488542_11479</name>
</gene>
<name>A0A1G7MUW0_9BACL</name>
<evidence type="ECO:0000313" key="2">
    <source>
        <dbReference type="Proteomes" id="UP000198972"/>
    </source>
</evidence>
<keyword evidence="2" id="KW-1185">Reference proteome</keyword>
<proteinExistence type="predicted"/>